<gene>
    <name evidence="2" type="ORF">PGBELJNO_00015</name>
</gene>
<dbReference type="EMBL" id="MT631268">
    <property type="protein sequence ID" value="QNO47617.1"/>
    <property type="molecule type" value="Genomic_DNA"/>
</dbReference>
<protein>
    <recommendedName>
        <fullName evidence="1">Pyridoxamine 5'-phosphate oxidase N-terminal domain-containing protein</fullName>
    </recommendedName>
</protein>
<sequence length="136" mass="14812">MVIDMVKMPPEVQEVINNQSPVPVATADPDGKPNVIFVGFLRIVDDETIQIADNFFDKTAANLEANPQVSVVGYDGKKSFQVKGKVEIVTKGPVYEDVKAWVHAKSKALPAKAAIVMHVEEVYDAMYGPDAGKRIA</sequence>
<organism evidence="2">
    <name type="scientific">Candidatus Methanogaster sp. ANME-2c ERB4</name>
    <dbReference type="NCBI Taxonomy" id="2759911"/>
    <lineage>
        <taxon>Archaea</taxon>
        <taxon>Methanobacteriati</taxon>
        <taxon>Methanobacteriota</taxon>
        <taxon>Stenosarchaea group</taxon>
        <taxon>Methanomicrobia</taxon>
        <taxon>Methanosarcinales</taxon>
        <taxon>ANME-2 cluster</taxon>
        <taxon>Candidatus Methanogasteraceae</taxon>
        <taxon>Candidatus Methanogaster</taxon>
    </lineage>
</organism>
<dbReference type="AlphaFoldDB" id="A0A7G9YHY3"/>
<evidence type="ECO:0000313" key="2">
    <source>
        <dbReference type="EMBL" id="QNO47617.1"/>
    </source>
</evidence>
<dbReference type="Pfam" id="PF01243">
    <property type="entry name" value="PNPOx_N"/>
    <property type="match status" value="1"/>
</dbReference>
<dbReference type="PANTHER" id="PTHR40660:SF1">
    <property type="entry name" value="5'-PHOSPHATE OXIDASE PUTATIVE DOMAIN-CONTAINING PROTEIN-RELATED"/>
    <property type="match status" value="1"/>
</dbReference>
<accession>A0A7G9YHY3</accession>
<dbReference type="InterPro" id="IPR012349">
    <property type="entry name" value="Split_barrel_FMN-bd"/>
</dbReference>
<name>A0A7G9YHY3_9EURY</name>
<feature type="domain" description="Pyridoxamine 5'-phosphate oxidase N-terminal" evidence="1">
    <location>
        <begin position="8"/>
        <end position="123"/>
    </location>
</feature>
<reference evidence="2" key="1">
    <citation type="submission" date="2020-06" db="EMBL/GenBank/DDBJ databases">
        <title>Unique genomic features of the anaerobic methanotrophic archaea.</title>
        <authorList>
            <person name="Chadwick G.L."/>
            <person name="Skennerton C.T."/>
            <person name="Laso-Perez R."/>
            <person name="Leu A.O."/>
            <person name="Speth D.R."/>
            <person name="Yu H."/>
            <person name="Morgan-Lang C."/>
            <person name="Hatzenpichler R."/>
            <person name="Goudeau D."/>
            <person name="Malmstrom R."/>
            <person name="Brazelton W.J."/>
            <person name="Woyke T."/>
            <person name="Hallam S.J."/>
            <person name="Tyson G.W."/>
            <person name="Wegener G."/>
            <person name="Boetius A."/>
            <person name="Orphan V."/>
        </authorList>
    </citation>
    <scope>NUCLEOTIDE SEQUENCE</scope>
</reference>
<proteinExistence type="predicted"/>
<evidence type="ECO:0000259" key="1">
    <source>
        <dbReference type="Pfam" id="PF01243"/>
    </source>
</evidence>
<dbReference type="Gene3D" id="2.30.110.10">
    <property type="entry name" value="Electron Transport, Fmn-binding Protein, Chain A"/>
    <property type="match status" value="1"/>
</dbReference>
<dbReference type="SUPFAM" id="SSF50475">
    <property type="entry name" value="FMN-binding split barrel"/>
    <property type="match status" value="1"/>
</dbReference>
<dbReference type="PANTHER" id="PTHR40660">
    <property type="entry name" value="5'-PHOSPHATE OXIDASE PUTATIVE DOMAIN-CONTAINING PROTEIN-RELATED"/>
    <property type="match status" value="1"/>
</dbReference>
<dbReference type="InterPro" id="IPR011576">
    <property type="entry name" value="Pyridox_Oxase_N"/>
</dbReference>